<evidence type="ECO:0000313" key="3">
    <source>
        <dbReference type="Proteomes" id="UP000244090"/>
    </source>
</evidence>
<proteinExistence type="predicted"/>
<dbReference type="Pfam" id="PF20247">
    <property type="entry name" value="DUF6602"/>
    <property type="match status" value="1"/>
</dbReference>
<dbReference type="AlphaFoldDB" id="A0A2T6C1V6"/>
<protein>
    <recommendedName>
        <fullName evidence="1">DUF6602 domain-containing protein</fullName>
    </recommendedName>
</protein>
<gene>
    <name evidence="2" type="ORF">C8N46_103405</name>
</gene>
<dbReference type="EMBL" id="QBKT01000003">
    <property type="protein sequence ID" value="PTX62305.1"/>
    <property type="molecule type" value="Genomic_DNA"/>
</dbReference>
<evidence type="ECO:0000313" key="2">
    <source>
        <dbReference type="EMBL" id="PTX62305.1"/>
    </source>
</evidence>
<dbReference type="OrthoDB" id="337432at2"/>
<dbReference type="InterPro" id="IPR046537">
    <property type="entry name" value="DUF6602"/>
</dbReference>
<feature type="domain" description="DUF6602" evidence="1">
    <location>
        <begin position="28"/>
        <end position="128"/>
    </location>
</feature>
<dbReference type="Proteomes" id="UP000244090">
    <property type="component" value="Unassembled WGS sequence"/>
</dbReference>
<reference evidence="2 3" key="1">
    <citation type="submission" date="2018-04" db="EMBL/GenBank/DDBJ databases">
        <title>Genomic Encyclopedia of Archaeal and Bacterial Type Strains, Phase II (KMG-II): from individual species to whole genera.</title>
        <authorList>
            <person name="Goeker M."/>
        </authorList>
    </citation>
    <scope>NUCLEOTIDE SEQUENCE [LARGE SCALE GENOMIC DNA]</scope>
    <source>
        <strain evidence="2 3">DSM 25731</strain>
    </source>
</reference>
<dbReference type="RefSeq" id="WP_108114505.1">
    <property type="nucleotide sequence ID" value="NZ_QBKT01000003.1"/>
</dbReference>
<evidence type="ECO:0000259" key="1">
    <source>
        <dbReference type="Pfam" id="PF20247"/>
    </source>
</evidence>
<name>A0A2T6C1V6_9FLAO</name>
<comment type="caution">
    <text evidence="2">The sequence shown here is derived from an EMBL/GenBank/DDBJ whole genome shotgun (WGS) entry which is preliminary data.</text>
</comment>
<organism evidence="2 3">
    <name type="scientific">Kordia periserrulae</name>
    <dbReference type="NCBI Taxonomy" id="701523"/>
    <lineage>
        <taxon>Bacteria</taxon>
        <taxon>Pseudomonadati</taxon>
        <taxon>Bacteroidota</taxon>
        <taxon>Flavobacteriia</taxon>
        <taxon>Flavobacteriales</taxon>
        <taxon>Flavobacteriaceae</taxon>
        <taxon>Kordia</taxon>
    </lineage>
</organism>
<keyword evidence="3" id="KW-1185">Reference proteome</keyword>
<accession>A0A2T6C1V6</accession>
<sequence length="164" mass="18884">MNAVHGSIIENLKLIEIIYEETVDAFKKDRTNTSDSKEVTVNQFIESYLPSDFQIKLRSKIYSLTQETNNIDCVVLSPNHPKLITPKREVVLAEGVFSAIEVKPDIATLTEKSEFLKGLLQIKSVKNLSRETQRIEIWKLTGEKEPPKYYNKILVSYFLLNHQN</sequence>